<feature type="signal peptide" evidence="1">
    <location>
        <begin position="1"/>
        <end position="23"/>
    </location>
</feature>
<dbReference type="AlphaFoldDB" id="A0A2S2NIN5"/>
<reference evidence="2" key="1">
    <citation type="submission" date="2018-04" db="EMBL/GenBank/DDBJ databases">
        <title>Transcriptome of Schizaphis graminum biotype I.</title>
        <authorList>
            <person name="Scully E.D."/>
            <person name="Geib S.M."/>
            <person name="Palmer N.A."/>
            <person name="Koch K."/>
            <person name="Bradshaw J."/>
            <person name="Heng-Moss T."/>
            <person name="Sarath G."/>
        </authorList>
    </citation>
    <scope>NUCLEOTIDE SEQUENCE</scope>
</reference>
<name>A0A2S2NIN5_SCHGA</name>
<dbReference type="EMBL" id="GGMR01004415">
    <property type="protein sequence ID" value="MBY17034.1"/>
    <property type="molecule type" value="Transcribed_RNA"/>
</dbReference>
<evidence type="ECO:0000313" key="2">
    <source>
        <dbReference type="EMBL" id="MBY17034.1"/>
    </source>
</evidence>
<sequence>MMKRFIFIFWIFFSLSVFQNGCASAGKCVFCKFGLIKTPLNASVIKSTNDRPKSLHTMTSVSIQNTIFVNTNLHHHPEQDLLNSIKTAEDLVKFSSQTSLANLSLDEKISIVIVLTSFYGHMTVPLPPVVAIDLIKMFACSPKVFSSIPQQCLNSALSILAVNKCALCEITTKDVVPFLNGLLSLSPGVLNSIPKASFISILGMASSTEIFNNLTHTSVMNFITVLSMSKSTINCLPLPTLFSLLTFVASKPFTELMITLPPSTMFGFLGGLLDTLDDSSTFLINTIPTSVTVAILSPIMTTRMLGVMPIINFDLLMSVLGSSHAISKALPSTNFISIFNILISSPKILSSLNPNNVAKILSSVATCPPIMDNIPSNLIRQLLEKISVYSPSALTCISDNELSLLSREKN</sequence>
<evidence type="ECO:0000256" key="1">
    <source>
        <dbReference type="SAM" id="SignalP"/>
    </source>
</evidence>
<protein>
    <submittedName>
        <fullName evidence="2">Uncharacterized protein</fullName>
    </submittedName>
</protein>
<proteinExistence type="predicted"/>
<organism evidence="2">
    <name type="scientific">Schizaphis graminum</name>
    <name type="common">Green bug aphid</name>
    <dbReference type="NCBI Taxonomy" id="13262"/>
    <lineage>
        <taxon>Eukaryota</taxon>
        <taxon>Metazoa</taxon>
        <taxon>Ecdysozoa</taxon>
        <taxon>Arthropoda</taxon>
        <taxon>Hexapoda</taxon>
        <taxon>Insecta</taxon>
        <taxon>Pterygota</taxon>
        <taxon>Neoptera</taxon>
        <taxon>Paraneoptera</taxon>
        <taxon>Hemiptera</taxon>
        <taxon>Sternorrhyncha</taxon>
        <taxon>Aphidomorpha</taxon>
        <taxon>Aphidoidea</taxon>
        <taxon>Aphididae</taxon>
        <taxon>Aphidini</taxon>
        <taxon>Schizaphis</taxon>
    </lineage>
</organism>
<accession>A0A2S2NIN5</accession>
<keyword evidence="1" id="KW-0732">Signal</keyword>
<feature type="chain" id="PRO_5015690142" evidence="1">
    <location>
        <begin position="24"/>
        <end position="410"/>
    </location>
</feature>
<gene>
    <name evidence="2" type="ORF">g.48350</name>
</gene>